<accession>A0A399ITS2</accession>
<dbReference type="PROSITE" id="PS50801">
    <property type="entry name" value="STAS"/>
    <property type="match status" value="1"/>
</dbReference>
<dbReference type="Gene3D" id="3.30.750.24">
    <property type="entry name" value="STAS domain"/>
    <property type="match status" value="1"/>
</dbReference>
<dbReference type="InterPro" id="IPR002645">
    <property type="entry name" value="STAS_dom"/>
</dbReference>
<evidence type="ECO:0000256" key="1">
    <source>
        <dbReference type="ARBA" id="ARBA00022553"/>
    </source>
</evidence>
<sequence>MNNMNQNAKIIESREKILEKWLHELNSHKLIGNGIFREKEIEEMGRKIFNTFLTMLQLNSEINWENGELMEASRIVEEFSKKMATRGQTPTVATNFIYSLKRIVFEFLQDCYKDSQDLLNKEILRVSDILDKIGLHSFNYFVHEREEIIKVQQEDMMELSTPVIKIWDGILAVPLIGTLDSKRTQLVMEKLLETIVNTSSKVAIVDITGVGTVDTLVANHLIKTAAATKLIGAEIIITGISPVIAQTVVHLGVDLSGIITRAIMEDGIKLAMEMCSYKVVKEINSI</sequence>
<dbReference type="InterPro" id="IPR036513">
    <property type="entry name" value="STAS_dom_sf"/>
</dbReference>
<dbReference type="CDD" id="cd07041">
    <property type="entry name" value="STAS_RsbR_RsbS_like"/>
    <property type="match status" value="1"/>
</dbReference>
<comment type="caution">
    <text evidence="3">The sequence shown here is derived from an EMBL/GenBank/DDBJ whole genome shotgun (WGS) entry which is preliminary data.</text>
</comment>
<name>A0A399ITS2_9CLOT</name>
<dbReference type="PANTHER" id="PTHR33745">
    <property type="entry name" value="RSBT ANTAGONIST PROTEIN RSBS-RELATED"/>
    <property type="match status" value="1"/>
</dbReference>
<feature type="domain" description="STAS" evidence="2">
    <location>
        <begin position="160"/>
        <end position="271"/>
    </location>
</feature>
<dbReference type="InterPro" id="IPR025751">
    <property type="entry name" value="RsbRD_N_dom"/>
</dbReference>
<organism evidence="3 4">
    <name type="scientific">Clostridium chromiireducens</name>
    <dbReference type="NCBI Taxonomy" id="225345"/>
    <lineage>
        <taxon>Bacteria</taxon>
        <taxon>Bacillati</taxon>
        <taxon>Bacillota</taxon>
        <taxon>Clostridia</taxon>
        <taxon>Eubacteriales</taxon>
        <taxon>Clostridiaceae</taxon>
        <taxon>Clostridium</taxon>
    </lineage>
</organism>
<dbReference type="InterPro" id="IPR051932">
    <property type="entry name" value="Bact_StressResp_Reg"/>
</dbReference>
<evidence type="ECO:0000313" key="4">
    <source>
        <dbReference type="Proteomes" id="UP000265930"/>
    </source>
</evidence>
<dbReference type="PANTHER" id="PTHR33745:SF3">
    <property type="entry name" value="RSBT CO-ANTAGONIST PROTEIN RSBRC"/>
    <property type="match status" value="1"/>
</dbReference>
<reference evidence="3 4" key="1">
    <citation type="submission" date="2018-08" db="EMBL/GenBank/DDBJ databases">
        <title>Genome of Clostridium chromiireducens C1, DSM12136.</title>
        <authorList>
            <person name="Xing M."/>
            <person name="Wei Y."/>
            <person name="Ang E.L."/>
            <person name="Zhao H."/>
            <person name="Zhang Y."/>
        </authorList>
    </citation>
    <scope>NUCLEOTIDE SEQUENCE [LARGE SCALE GENOMIC DNA]</scope>
    <source>
        <strain evidence="3 4">C1</strain>
    </source>
</reference>
<dbReference type="EMBL" id="QXDJ01000001">
    <property type="protein sequence ID" value="RII36360.1"/>
    <property type="molecule type" value="Genomic_DNA"/>
</dbReference>
<evidence type="ECO:0000313" key="3">
    <source>
        <dbReference type="EMBL" id="RII36360.1"/>
    </source>
</evidence>
<dbReference type="Pfam" id="PF14361">
    <property type="entry name" value="RsbRD_N"/>
    <property type="match status" value="1"/>
</dbReference>
<dbReference type="RefSeq" id="WP_119365669.1">
    <property type="nucleotide sequence ID" value="NZ_QXDJ01000001.1"/>
</dbReference>
<dbReference type="AlphaFoldDB" id="A0A399ITS2"/>
<evidence type="ECO:0000259" key="2">
    <source>
        <dbReference type="PROSITE" id="PS50801"/>
    </source>
</evidence>
<dbReference type="Pfam" id="PF01740">
    <property type="entry name" value="STAS"/>
    <property type="match status" value="1"/>
</dbReference>
<gene>
    <name evidence="3" type="ORF">D2A34_02970</name>
</gene>
<dbReference type="Proteomes" id="UP000265930">
    <property type="component" value="Unassembled WGS sequence"/>
</dbReference>
<dbReference type="SUPFAM" id="SSF52091">
    <property type="entry name" value="SpoIIaa-like"/>
    <property type="match status" value="1"/>
</dbReference>
<protein>
    <submittedName>
        <fullName evidence="3">STAS domain-containing protein</fullName>
    </submittedName>
</protein>
<keyword evidence="1" id="KW-0597">Phosphoprotein</keyword>
<proteinExistence type="predicted"/>